<gene>
    <name evidence="14" type="ORF">URODEC1_LOCUS52978</name>
</gene>
<protein>
    <recommendedName>
        <fullName evidence="16">Cytochrome P450</fullName>
    </recommendedName>
</protein>
<evidence type="ECO:0000313" key="15">
    <source>
        <dbReference type="Proteomes" id="UP001497457"/>
    </source>
</evidence>
<evidence type="ECO:0000313" key="14">
    <source>
        <dbReference type="EMBL" id="CAL4975182.1"/>
    </source>
</evidence>
<accession>A0ABC9A8Z5</accession>
<evidence type="ECO:0008006" key="16">
    <source>
        <dbReference type="Google" id="ProtNLM"/>
    </source>
</evidence>
<dbReference type="GO" id="GO:0016131">
    <property type="term" value="P:brassinosteroid metabolic process"/>
    <property type="evidence" value="ECO:0007669"/>
    <property type="project" value="UniProtKB-ARBA"/>
</dbReference>
<reference evidence="15" key="1">
    <citation type="submission" date="2024-06" db="EMBL/GenBank/DDBJ databases">
        <authorList>
            <person name="Ryan C."/>
        </authorList>
    </citation>
    <scope>NUCLEOTIDE SEQUENCE [LARGE SCALE GENOMIC DNA]</scope>
</reference>
<dbReference type="PROSITE" id="PS00086">
    <property type="entry name" value="CYTOCHROME_P450"/>
    <property type="match status" value="1"/>
</dbReference>
<dbReference type="InterPro" id="IPR036396">
    <property type="entry name" value="Cyt_P450_sf"/>
</dbReference>
<dbReference type="InterPro" id="IPR050665">
    <property type="entry name" value="Cytochrome_P450_Monooxygen"/>
</dbReference>
<evidence type="ECO:0000256" key="1">
    <source>
        <dbReference type="ARBA" id="ARBA00004167"/>
    </source>
</evidence>
<dbReference type="PANTHER" id="PTHR24282">
    <property type="entry name" value="CYTOCHROME P450 FAMILY MEMBER"/>
    <property type="match status" value="1"/>
</dbReference>
<dbReference type="SUPFAM" id="SSF48264">
    <property type="entry name" value="Cytochrome P450"/>
    <property type="match status" value="1"/>
</dbReference>
<keyword evidence="9 12" id="KW-0503">Monooxygenase</keyword>
<proteinExistence type="inferred from homology"/>
<comment type="cofactor">
    <cofactor evidence="11">
        <name>heme</name>
        <dbReference type="ChEBI" id="CHEBI:30413"/>
    </cofactor>
</comment>
<dbReference type="InterPro" id="IPR002401">
    <property type="entry name" value="Cyt_P450_E_grp-I"/>
</dbReference>
<comment type="similarity">
    <text evidence="2 12">Belongs to the cytochrome P450 family.</text>
</comment>
<keyword evidence="3 11" id="KW-0349">Heme</keyword>
<dbReference type="Proteomes" id="UP001497457">
    <property type="component" value="Chromosome 20rd"/>
</dbReference>
<dbReference type="Gene3D" id="1.10.630.10">
    <property type="entry name" value="Cytochrome P450"/>
    <property type="match status" value="1"/>
</dbReference>
<keyword evidence="4 13" id="KW-0812">Transmembrane</keyword>
<dbReference type="Pfam" id="PF00067">
    <property type="entry name" value="p450"/>
    <property type="match status" value="1"/>
</dbReference>
<dbReference type="InterPro" id="IPR001128">
    <property type="entry name" value="Cyt_P450"/>
</dbReference>
<evidence type="ECO:0000256" key="7">
    <source>
        <dbReference type="ARBA" id="ARBA00023002"/>
    </source>
</evidence>
<dbReference type="EMBL" id="OZ075130">
    <property type="protein sequence ID" value="CAL4975182.1"/>
    <property type="molecule type" value="Genomic_DNA"/>
</dbReference>
<dbReference type="AlphaFoldDB" id="A0ABC9A8Z5"/>
<name>A0ABC9A8Z5_9POAL</name>
<dbReference type="GO" id="GO:0016020">
    <property type="term" value="C:membrane"/>
    <property type="evidence" value="ECO:0007669"/>
    <property type="project" value="UniProtKB-SubCell"/>
</dbReference>
<dbReference type="GO" id="GO:0046872">
    <property type="term" value="F:metal ion binding"/>
    <property type="evidence" value="ECO:0007669"/>
    <property type="project" value="UniProtKB-KW"/>
</dbReference>
<keyword evidence="5 11" id="KW-0479">Metal-binding</keyword>
<evidence type="ECO:0000256" key="6">
    <source>
        <dbReference type="ARBA" id="ARBA00022989"/>
    </source>
</evidence>
<dbReference type="GO" id="GO:0004497">
    <property type="term" value="F:monooxygenase activity"/>
    <property type="evidence" value="ECO:0007669"/>
    <property type="project" value="UniProtKB-KW"/>
</dbReference>
<evidence type="ECO:0000256" key="2">
    <source>
        <dbReference type="ARBA" id="ARBA00010617"/>
    </source>
</evidence>
<feature type="binding site" description="axial binding residue" evidence="11">
    <location>
        <position position="474"/>
    </location>
    <ligand>
        <name>heme</name>
        <dbReference type="ChEBI" id="CHEBI:30413"/>
    </ligand>
    <ligandPart>
        <name>Fe</name>
        <dbReference type="ChEBI" id="CHEBI:18248"/>
    </ligandPart>
</feature>
<evidence type="ECO:0000256" key="11">
    <source>
        <dbReference type="PIRSR" id="PIRSR602401-1"/>
    </source>
</evidence>
<evidence type="ECO:0000256" key="4">
    <source>
        <dbReference type="ARBA" id="ARBA00022692"/>
    </source>
</evidence>
<keyword evidence="7 12" id="KW-0560">Oxidoreductase</keyword>
<evidence type="ECO:0000256" key="10">
    <source>
        <dbReference type="ARBA" id="ARBA00023136"/>
    </source>
</evidence>
<evidence type="ECO:0000256" key="8">
    <source>
        <dbReference type="ARBA" id="ARBA00023004"/>
    </source>
</evidence>
<dbReference type="FunFam" id="1.10.630.10:FF:000029">
    <property type="entry name" value="Cytochrome P450 734A1"/>
    <property type="match status" value="1"/>
</dbReference>
<dbReference type="InterPro" id="IPR017972">
    <property type="entry name" value="Cyt_P450_CS"/>
</dbReference>
<dbReference type="PRINTS" id="PR00385">
    <property type="entry name" value="P450"/>
</dbReference>
<comment type="subcellular location">
    <subcellularLocation>
        <location evidence="1">Membrane</location>
        <topology evidence="1">Single-pass membrane protein</topology>
    </subcellularLocation>
</comment>
<dbReference type="PRINTS" id="PR00463">
    <property type="entry name" value="EP450I"/>
</dbReference>
<evidence type="ECO:0000256" key="12">
    <source>
        <dbReference type="RuleBase" id="RU000461"/>
    </source>
</evidence>
<dbReference type="PANTHER" id="PTHR24282:SF255">
    <property type="entry name" value="CYTOCHROME P450 72A11-RELATED"/>
    <property type="match status" value="1"/>
</dbReference>
<evidence type="ECO:0000256" key="5">
    <source>
        <dbReference type="ARBA" id="ARBA00022723"/>
    </source>
</evidence>
<sequence>MATRALLTLPEASPWALASAAAAAALLCWLVAWTLEWAWWTPRRLDRALRAQGLRGTRYRLFTGDVRETVRRNRAARSKPLPLGCHDIIPRVQPFYHDHVKENGKLSFIWFGPTPRMMIPDPELVTEILSNKFGHFGKPETGRIGKLLANGLFSYEGEKWAKHRRILNPAFHHEKIKRMLPVFSTCCLEMITRWENSMSPEGSSEIDVWPEFQNLTGDVISRTAFGSSYEGARRIFQLQGELAERLMQSFQTLFIPGYWFLPTKNNKRMRQISREINELLRGIIEKRDKTVKNGETNNDDLLGLLVESNMRVSNGKVNLGMTIEDIIEECKLFYFAGMETTSVLITWTTILLSMHPEWQELAREEVLNYFGRTTPDFDSMSRLKIVTMILYEVLRLYPPVMFLTRRTYKEMELGGIKYPAGVNLMLPILFIHHDPTIWGKDASEFNPKRFAEGISNATKYQTAFFPFGWGPRICIGQNFALLEAKMALCTILQRFSFELSPSYSHSPYSALTLHPEHGAQIKLKKL</sequence>
<evidence type="ECO:0000256" key="13">
    <source>
        <dbReference type="SAM" id="Phobius"/>
    </source>
</evidence>
<keyword evidence="10 13" id="KW-0472">Membrane</keyword>
<dbReference type="GO" id="GO:0010268">
    <property type="term" value="P:brassinosteroid homeostasis"/>
    <property type="evidence" value="ECO:0007669"/>
    <property type="project" value="UniProtKB-ARBA"/>
</dbReference>
<evidence type="ECO:0000256" key="3">
    <source>
        <dbReference type="ARBA" id="ARBA00022617"/>
    </source>
</evidence>
<keyword evidence="6 13" id="KW-1133">Transmembrane helix</keyword>
<keyword evidence="8 11" id="KW-0408">Iron</keyword>
<evidence type="ECO:0000256" key="9">
    <source>
        <dbReference type="ARBA" id="ARBA00023033"/>
    </source>
</evidence>
<reference evidence="14 15" key="2">
    <citation type="submission" date="2024-10" db="EMBL/GenBank/DDBJ databases">
        <authorList>
            <person name="Ryan C."/>
        </authorList>
    </citation>
    <scope>NUCLEOTIDE SEQUENCE [LARGE SCALE GENOMIC DNA]</scope>
</reference>
<organism evidence="14 15">
    <name type="scientific">Urochloa decumbens</name>
    <dbReference type="NCBI Taxonomy" id="240449"/>
    <lineage>
        <taxon>Eukaryota</taxon>
        <taxon>Viridiplantae</taxon>
        <taxon>Streptophyta</taxon>
        <taxon>Embryophyta</taxon>
        <taxon>Tracheophyta</taxon>
        <taxon>Spermatophyta</taxon>
        <taxon>Magnoliopsida</taxon>
        <taxon>Liliopsida</taxon>
        <taxon>Poales</taxon>
        <taxon>Poaceae</taxon>
        <taxon>PACMAD clade</taxon>
        <taxon>Panicoideae</taxon>
        <taxon>Panicodae</taxon>
        <taxon>Paniceae</taxon>
        <taxon>Melinidinae</taxon>
        <taxon>Urochloa</taxon>
    </lineage>
</organism>
<keyword evidence="15" id="KW-1185">Reference proteome</keyword>
<feature type="transmembrane region" description="Helical" evidence="13">
    <location>
        <begin position="15"/>
        <end position="40"/>
    </location>
</feature>